<gene>
    <name evidence="2" type="ORF">Zm00014a_013310</name>
</gene>
<dbReference type="EMBL" id="NCVQ01000001">
    <property type="protein sequence ID" value="PWZ58808.1"/>
    <property type="molecule type" value="Genomic_DNA"/>
</dbReference>
<proteinExistence type="predicted"/>
<evidence type="ECO:0000256" key="1">
    <source>
        <dbReference type="SAM" id="SignalP"/>
    </source>
</evidence>
<accession>A0A317YJD1</accession>
<comment type="caution">
    <text evidence="2">The sequence shown here is derived from an EMBL/GenBank/DDBJ whole genome shotgun (WGS) entry which is preliminary data.</text>
</comment>
<evidence type="ECO:0000313" key="2">
    <source>
        <dbReference type="EMBL" id="PWZ58808.1"/>
    </source>
</evidence>
<dbReference type="AlphaFoldDB" id="A0A317YJD1"/>
<organism evidence="2">
    <name type="scientific">Zea mays</name>
    <name type="common">Maize</name>
    <dbReference type="NCBI Taxonomy" id="4577"/>
    <lineage>
        <taxon>Eukaryota</taxon>
        <taxon>Viridiplantae</taxon>
        <taxon>Streptophyta</taxon>
        <taxon>Embryophyta</taxon>
        <taxon>Tracheophyta</taxon>
        <taxon>Spermatophyta</taxon>
        <taxon>Magnoliopsida</taxon>
        <taxon>Liliopsida</taxon>
        <taxon>Poales</taxon>
        <taxon>Poaceae</taxon>
        <taxon>PACMAD clade</taxon>
        <taxon>Panicoideae</taxon>
        <taxon>Andropogonodae</taxon>
        <taxon>Andropogoneae</taxon>
        <taxon>Tripsacinae</taxon>
        <taxon>Zea</taxon>
    </lineage>
</organism>
<feature type="chain" id="PRO_5016416314" evidence="1">
    <location>
        <begin position="28"/>
        <end position="131"/>
    </location>
</feature>
<reference evidence="2" key="1">
    <citation type="journal article" date="2018" name="Nat. Genet.">
        <title>Extensive intraspecific gene order and gene structural variations between Mo17 and other maize genomes.</title>
        <authorList>
            <person name="Sun S."/>
            <person name="Zhou Y."/>
            <person name="Chen J."/>
            <person name="Shi J."/>
            <person name="Zhao H."/>
            <person name="Zhao H."/>
            <person name="Song W."/>
            <person name="Zhang M."/>
            <person name="Cui Y."/>
            <person name="Dong X."/>
            <person name="Liu H."/>
            <person name="Ma X."/>
            <person name="Jiao Y."/>
            <person name="Wang B."/>
            <person name="Wei X."/>
            <person name="Stein J.C."/>
            <person name="Glaubitz J.C."/>
            <person name="Lu F."/>
            <person name="Yu G."/>
            <person name="Liang C."/>
            <person name="Fengler K."/>
            <person name="Li B."/>
            <person name="Rafalski A."/>
            <person name="Schnable P.S."/>
            <person name="Ware D.H."/>
            <person name="Buckler E.S."/>
            <person name="Lai J."/>
        </authorList>
    </citation>
    <scope>NUCLEOTIDE SEQUENCE [LARGE SCALE GENOMIC DNA]</scope>
    <source>
        <tissue evidence="2">Seedling</tissue>
    </source>
</reference>
<name>A0A317YJD1_MAIZE</name>
<feature type="signal peptide" evidence="1">
    <location>
        <begin position="1"/>
        <end position="27"/>
    </location>
</feature>
<keyword evidence="1" id="KW-0732">Signal</keyword>
<protein>
    <submittedName>
        <fullName evidence="2">Uncharacterized protein</fullName>
    </submittedName>
</protein>
<sequence length="131" mass="14366">MAAPSLSFPVLLLASTYTFLLQEGVEPLHEEFIDKESVIGSSARSDVLLKDESMADKVEWANNTKVIIRSKGVLSRVQGSLCKVRSPCITVNNTARAIRNFEGIHPKQAIFKDPSRRGNIIFVGTTSFSAV</sequence>
<dbReference type="Proteomes" id="UP000251960">
    <property type="component" value="Chromosome 1"/>
</dbReference>